<name>A0A0V0R542_PSEPJ</name>
<dbReference type="Gene3D" id="1.25.10.10">
    <property type="entry name" value="Leucine-rich Repeat Variant"/>
    <property type="match status" value="1"/>
</dbReference>
<reference evidence="1 2" key="1">
    <citation type="journal article" date="2015" name="Sci. Rep.">
        <title>Genome of the facultative scuticociliatosis pathogen Pseudocohnilembus persalinus provides insight into its virulence through horizontal gene transfer.</title>
        <authorList>
            <person name="Xiong J."/>
            <person name="Wang G."/>
            <person name="Cheng J."/>
            <person name="Tian M."/>
            <person name="Pan X."/>
            <person name="Warren A."/>
            <person name="Jiang C."/>
            <person name="Yuan D."/>
            <person name="Miao W."/>
        </authorList>
    </citation>
    <scope>NUCLEOTIDE SEQUENCE [LARGE SCALE GENOMIC DNA]</scope>
    <source>
        <strain evidence="1">36N120E</strain>
    </source>
</reference>
<dbReference type="AlphaFoldDB" id="A0A0V0R542"/>
<evidence type="ECO:0000313" key="1">
    <source>
        <dbReference type="EMBL" id="KRX09601.1"/>
    </source>
</evidence>
<protein>
    <submittedName>
        <fullName evidence="1">Armadillo-type fold</fullName>
    </submittedName>
</protein>
<organism evidence="1 2">
    <name type="scientific">Pseudocohnilembus persalinus</name>
    <name type="common">Ciliate</name>
    <dbReference type="NCBI Taxonomy" id="266149"/>
    <lineage>
        <taxon>Eukaryota</taxon>
        <taxon>Sar</taxon>
        <taxon>Alveolata</taxon>
        <taxon>Ciliophora</taxon>
        <taxon>Intramacronucleata</taxon>
        <taxon>Oligohymenophorea</taxon>
        <taxon>Scuticociliatia</taxon>
        <taxon>Philasterida</taxon>
        <taxon>Pseudocohnilembidae</taxon>
        <taxon>Pseudocohnilembus</taxon>
    </lineage>
</organism>
<dbReference type="InParanoid" id="A0A0V0R542"/>
<sequence>MQFHKLNDENQNQNNVSSQNEVEALFGQKQNKIQNENLFKQNESENNNLFNFGNDQNEDIFKGQNFNQQQQQFQQGDQEEQKYEESDVLQKAMEVKKNKFRVEIRRKQNQNKLQKSREGKKEKIVFENSKEVNLFLENLLQQLRKNMSLLDLKQELEGLKSMIYNVSTCLEKFEQSLDLTQELKKYVEMSVQTDLNDMDNNALQVLELTLYGLNNLTMVTKNVEVLIPQIDNFVKIIKESSCIEVRREAASILGNMLADDEQLEHQISQKLNEDSFSTCVSEQTNNFCEDYINKLENSDEKKDFVLTLLRLVENLARSSEDLSVSGDILNLFYVVNRIASLESHIIDFEVQDSIISGTLYLVEYLDFEDKDEIFNKYNLFFANIIYWGTSEMRDDKESLNQQYESQMNLARIFELIGMNNENIIEQLVSFGVLDLVYVLFKHEDERAGEYALGLLSTVAVYGNFLSFSKIFECQQSDSDQLYFIRKIFEALQLTGSKSQEQAVLIINGLLSNGQVEQIDILSKYKILDIIQQELQVNWPVETLVNGIQCLQSLLYNEKIKNYDNNMVQRSDNKVAQQLQNDQHIVSLFEYLQQNHPDDRIYELLNQIVEEYFDYEE</sequence>
<dbReference type="InterPro" id="IPR016024">
    <property type="entry name" value="ARM-type_fold"/>
</dbReference>
<comment type="caution">
    <text evidence="1">The sequence shown here is derived from an EMBL/GenBank/DDBJ whole genome shotgun (WGS) entry which is preliminary data.</text>
</comment>
<keyword evidence="2" id="KW-1185">Reference proteome</keyword>
<dbReference type="EMBL" id="LDAU01000046">
    <property type="protein sequence ID" value="KRX09601.1"/>
    <property type="molecule type" value="Genomic_DNA"/>
</dbReference>
<accession>A0A0V0R542</accession>
<evidence type="ECO:0000313" key="2">
    <source>
        <dbReference type="Proteomes" id="UP000054937"/>
    </source>
</evidence>
<gene>
    <name evidence="1" type="ORF">PPERSA_08633</name>
</gene>
<dbReference type="Proteomes" id="UP000054937">
    <property type="component" value="Unassembled WGS sequence"/>
</dbReference>
<dbReference type="SUPFAM" id="SSF48371">
    <property type="entry name" value="ARM repeat"/>
    <property type="match status" value="1"/>
</dbReference>
<dbReference type="InterPro" id="IPR011989">
    <property type="entry name" value="ARM-like"/>
</dbReference>
<proteinExistence type="predicted"/>